<dbReference type="AlphaFoldDB" id="A0A133VQZ5"/>
<evidence type="ECO:0000256" key="2">
    <source>
        <dbReference type="ARBA" id="ARBA00022679"/>
    </source>
</evidence>
<feature type="binding site" evidence="8">
    <location>
        <position position="63"/>
    </location>
    <ligand>
        <name>Zn(2+)</name>
        <dbReference type="ChEBI" id="CHEBI:29105"/>
    </ligand>
</feature>
<dbReference type="InterPro" id="IPR053177">
    <property type="entry name" value="ADP-glucose_phosphorylase"/>
</dbReference>
<feature type="binding site" evidence="8">
    <location>
        <position position="60"/>
    </location>
    <ligand>
        <name>Zn(2+)</name>
        <dbReference type="ChEBI" id="CHEBI:29105"/>
    </ligand>
</feature>
<dbReference type="GO" id="GO:0008270">
    <property type="term" value="F:zinc ion binding"/>
    <property type="evidence" value="ECO:0007669"/>
    <property type="project" value="InterPro"/>
</dbReference>
<evidence type="ECO:0000313" key="12">
    <source>
        <dbReference type="EMBL" id="KXB08862.1"/>
    </source>
</evidence>
<comment type="similarity">
    <text evidence="1">Belongs to the galactose-1-phosphate uridylyltransferase type 1 family.</text>
</comment>
<proteinExistence type="inferred from homology"/>
<evidence type="ECO:0000256" key="7">
    <source>
        <dbReference type="PIRSR" id="PIRSR000808-1"/>
    </source>
</evidence>
<dbReference type="NCBIfam" id="TIGR00209">
    <property type="entry name" value="galT_1"/>
    <property type="match status" value="1"/>
</dbReference>
<keyword evidence="6" id="KW-0119">Carbohydrate metabolism</keyword>
<dbReference type="UniPathway" id="UPA00214"/>
<keyword evidence="4 8" id="KW-0479">Metal-binding</keyword>
<name>A0A133VQZ5_9EURY</name>
<feature type="binding site" evidence="8">
    <location>
        <position position="185"/>
    </location>
    <ligand>
        <name>Zn(2+)</name>
        <dbReference type="ChEBI" id="CHEBI:29105"/>
    </ligand>
</feature>
<dbReference type="Pfam" id="PF02744">
    <property type="entry name" value="GalP_UDP_tr_C"/>
    <property type="match status" value="1"/>
</dbReference>
<feature type="domain" description="Galactose-1-phosphate uridyl transferase N-terminal" evidence="10">
    <location>
        <begin position="20"/>
        <end position="193"/>
    </location>
</feature>
<evidence type="ECO:0000259" key="11">
    <source>
        <dbReference type="Pfam" id="PF02744"/>
    </source>
</evidence>
<comment type="caution">
    <text evidence="12">The sequence shown here is derived from an EMBL/GenBank/DDBJ whole genome shotgun (WGS) entry which is preliminary data.</text>
</comment>
<evidence type="ECO:0000256" key="8">
    <source>
        <dbReference type="PIRSR" id="PIRSR000808-3"/>
    </source>
</evidence>
<reference evidence="12 13" key="1">
    <citation type="journal article" date="2016" name="Sci. Rep.">
        <title>Metabolic traits of an uncultured archaeal lineage -MSBL1- from brine pools of the Red Sea.</title>
        <authorList>
            <person name="Mwirichia R."/>
            <person name="Alam I."/>
            <person name="Rashid M."/>
            <person name="Vinu M."/>
            <person name="Ba-Alawi W."/>
            <person name="Anthony Kamau A."/>
            <person name="Kamanda Ngugi D."/>
            <person name="Goker M."/>
            <person name="Klenk H.P."/>
            <person name="Bajic V."/>
            <person name="Stingl U."/>
        </authorList>
    </citation>
    <scope>NUCLEOTIDE SEQUENCE [LARGE SCALE GENOMIC DNA]</scope>
    <source>
        <strain evidence="12">SCGC-AAA382N08</strain>
    </source>
</reference>
<dbReference type="PANTHER" id="PTHR42763:SF2">
    <property type="entry name" value="ADP-GLUCOSE PHOSPHORYLASE"/>
    <property type="match status" value="1"/>
</dbReference>
<dbReference type="Gene3D" id="3.30.428.10">
    <property type="entry name" value="HIT-like"/>
    <property type="match status" value="2"/>
</dbReference>
<dbReference type="InterPro" id="IPR005850">
    <property type="entry name" value="GalP_Utransf_C"/>
</dbReference>
<comment type="cofactor">
    <cofactor evidence="8">
        <name>Zn(2+)</name>
        <dbReference type="ChEBI" id="CHEBI:29105"/>
    </cofactor>
    <text evidence="8">Binds 1 zinc ion per subunit.</text>
</comment>
<keyword evidence="13" id="KW-1185">Reference proteome</keyword>
<accession>A0A133VQZ5</accession>
<evidence type="ECO:0000256" key="6">
    <source>
        <dbReference type="ARBA" id="ARBA00023277"/>
    </source>
</evidence>
<dbReference type="PIRSF" id="PIRSF000808">
    <property type="entry name" value="GalT"/>
    <property type="match status" value="1"/>
</dbReference>
<evidence type="ECO:0000259" key="10">
    <source>
        <dbReference type="Pfam" id="PF01087"/>
    </source>
</evidence>
<feature type="binding site" evidence="8">
    <location>
        <position position="134"/>
    </location>
    <ligand>
        <name>Zn(2+)</name>
        <dbReference type="ChEBI" id="CHEBI:29105"/>
    </ligand>
</feature>
<keyword evidence="2" id="KW-0808">Transferase</keyword>
<dbReference type="EMBL" id="LHYJ01000001">
    <property type="protein sequence ID" value="KXB08862.1"/>
    <property type="molecule type" value="Genomic_DNA"/>
</dbReference>
<organism evidence="12 13">
    <name type="scientific">candidate division MSBL1 archaeon SCGC-AAA382N08</name>
    <dbReference type="NCBI Taxonomy" id="1698285"/>
    <lineage>
        <taxon>Archaea</taxon>
        <taxon>Methanobacteriati</taxon>
        <taxon>Methanobacteriota</taxon>
        <taxon>candidate division MSBL1</taxon>
    </lineage>
</organism>
<evidence type="ECO:0000256" key="1">
    <source>
        <dbReference type="ARBA" id="ARBA00010951"/>
    </source>
</evidence>
<dbReference type="InterPro" id="IPR036265">
    <property type="entry name" value="HIT-like_sf"/>
</dbReference>
<feature type="domain" description="Galactose-1-phosphate uridyl transferase C-terminal" evidence="11">
    <location>
        <begin position="206"/>
        <end position="318"/>
    </location>
</feature>
<evidence type="ECO:0000256" key="5">
    <source>
        <dbReference type="ARBA" id="ARBA00022833"/>
    </source>
</evidence>
<dbReference type="Proteomes" id="UP000070175">
    <property type="component" value="Unassembled WGS sequence"/>
</dbReference>
<dbReference type="InterPro" id="IPR001937">
    <property type="entry name" value="GalP_UDPtransf1"/>
</dbReference>
<evidence type="ECO:0000313" key="13">
    <source>
        <dbReference type="Proteomes" id="UP000070175"/>
    </source>
</evidence>
<dbReference type="PANTHER" id="PTHR42763">
    <property type="entry name" value="ADP-GLUCOSE PHOSPHORYLASE"/>
    <property type="match status" value="1"/>
</dbReference>
<dbReference type="InterPro" id="IPR005849">
    <property type="entry name" value="GalP_Utransf_N"/>
</dbReference>
<dbReference type="Pfam" id="PF01087">
    <property type="entry name" value="GalP_UDP_transf"/>
    <property type="match status" value="1"/>
</dbReference>
<evidence type="ECO:0000256" key="9">
    <source>
        <dbReference type="SAM" id="MobiDB-lite"/>
    </source>
</evidence>
<sequence>MEDPEAYKYKKRKQGEQSPSELRYDLISDDWVVVATGRARRPETFKEEQRDTGGVPPEECPFCQLEEQKEPVLLMKDREQLSLDEIPEDWTVASIPNLYPAVTPQRELTKRQKGDLYQSVDAVGYHEVVVTSPHRKQLAQFSEEKVREVVEAYHQRYLDLYQEDFVNYVFIFHNHGAEAGASIAHPHSQIITTPLIDVDLKGALEKAESYYEENNECLYCKANDWELEREKRVVFENEKFLVVCPFASRVAFQTIISPKKHLSNFEEITEEEKDQLAEAFKQALGRLYQGLGDPPYNFYLHTAPCDGGSYDYYHWHFTILPKTSIWAGFELGAGMEISTIEPETATQYLREQEI</sequence>
<feature type="region of interest" description="Disordered" evidence="9">
    <location>
        <begin position="1"/>
        <end position="20"/>
    </location>
</feature>
<dbReference type="GO" id="GO:0008108">
    <property type="term" value="F:UDP-glucose:hexose-1-phosphate uridylyltransferase activity"/>
    <property type="evidence" value="ECO:0007669"/>
    <property type="project" value="InterPro"/>
</dbReference>
<evidence type="ECO:0000256" key="3">
    <source>
        <dbReference type="ARBA" id="ARBA00022695"/>
    </source>
</evidence>
<evidence type="ECO:0000256" key="4">
    <source>
        <dbReference type="ARBA" id="ARBA00022723"/>
    </source>
</evidence>
<keyword evidence="3" id="KW-0548">Nucleotidyltransferase</keyword>
<feature type="active site" description="Tele-UMP-histidine intermediate" evidence="7">
    <location>
        <position position="187"/>
    </location>
</feature>
<dbReference type="SUPFAM" id="SSF54197">
    <property type="entry name" value="HIT-like"/>
    <property type="match status" value="2"/>
</dbReference>
<dbReference type="GO" id="GO:0006012">
    <property type="term" value="P:galactose metabolic process"/>
    <property type="evidence" value="ECO:0007669"/>
    <property type="project" value="UniProtKB-UniPathway"/>
</dbReference>
<protein>
    <submittedName>
        <fullName evidence="12">Uncharacterized protein</fullName>
    </submittedName>
</protein>
<keyword evidence="5 8" id="KW-0862">Zinc</keyword>
<gene>
    <name evidence="12" type="ORF">AKJ56_00170</name>
</gene>